<name>A0A7J7IPV7_9RHOD</name>
<dbReference type="PANTHER" id="PTHR46313:SF3">
    <property type="entry name" value="PROLYCOPENE ISOMERASE, CHLOROPLASTIC"/>
    <property type="match status" value="1"/>
</dbReference>
<dbReference type="OrthoDB" id="4720at2759"/>
<evidence type="ECO:0000313" key="1">
    <source>
        <dbReference type="EMBL" id="KAF6005058.1"/>
    </source>
</evidence>
<dbReference type="PANTHER" id="PTHR46313">
    <property type="match status" value="1"/>
</dbReference>
<dbReference type="AlphaFoldDB" id="A0A7J7IPV7"/>
<organism evidence="1 2">
    <name type="scientific">Cyanidiococcus yangmingshanensis</name>
    <dbReference type="NCBI Taxonomy" id="2690220"/>
    <lineage>
        <taxon>Eukaryota</taxon>
        <taxon>Rhodophyta</taxon>
        <taxon>Bangiophyceae</taxon>
        <taxon>Cyanidiales</taxon>
        <taxon>Cyanidiaceae</taxon>
        <taxon>Cyanidiococcus</taxon>
    </lineage>
</organism>
<protein>
    <submittedName>
        <fullName evidence="1">Uncharacterized protein</fullName>
    </submittedName>
</protein>
<sequence>MVVAFGQARKVISSISLWDTERLLGSTSFKANAESLPSFLHVHLAFRALTPEAASSFFPDTLRGSQPAEHDGYNCHYIVVDNWERLTEPQNVVAISIPSVLDPSLSRPGEHTLHAYTPATEPYDIWKGLSRDAYRAKKAERGQVLLDAIARVVPGTADSDSIRMRLIGTPLTHERYLRRHRGTYWSKAAAPVESNRLTIWSPIGW</sequence>
<dbReference type="GO" id="GO:0016116">
    <property type="term" value="P:carotenoid metabolic process"/>
    <property type="evidence" value="ECO:0007669"/>
    <property type="project" value="InterPro"/>
</dbReference>
<dbReference type="Proteomes" id="UP000530660">
    <property type="component" value="Unassembled WGS sequence"/>
</dbReference>
<evidence type="ECO:0000313" key="2">
    <source>
        <dbReference type="Proteomes" id="UP000530660"/>
    </source>
</evidence>
<proteinExistence type="predicted"/>
<reference evidence="1 2" key="1">
    <citation type="journal article" date="2020" name="J. Phycol.">
        <title>Comparative genome analysis reveals Cyanidiococcus gen. nov., a new extremophilic red algal genus sister to Cyanidioschyzon (Cyanidioschyzonaceae, Rhodophyta).</title>
        <authorList>
            <person name="Liu S.-L."/>
            <person name="Chiang Y.-R."/>
            <person name="Yoon H.S."/>
            <person name="Fu H.-Y."/>
        </authorList>
    </citation>
    <scope>NUCLEOTIDE SEQUENCE [LARGE SCALE GENOMIC DNA]</scope>
    <source>
        <strain evidence="1 2">THAL066</strain>
    </source>
</reference>
<keyword evidence="2" id="KW-1185">Reference proteome</keyword>
<dbReference type="InterPro" id="IPR045892">
    <property type="entry name" value="CrtISO-like"/>
</dbReference>
<gene>
    <name evidence="1" type="ORF">F1559_005027</name>
</gene>
<accession>A0A7J7IPV7</accession>
<dbReference type="EMBL" id="VWRR01000002">
    <property type="protein sequence ID" value="KAF6005058.1"/>
    <property type="molecule type" value="Genomic_DNA"/>
</dbReference>
<comment type="caution">
    <text evidence="1">The sequence shown here is derived from an EMBL/GenBank/DDBJ whole genome shotgun (WGS) entry which is preliminary data.</text>
</comment>